<feature type="coiled-coil region" evidence="1">
    <location>
        <begin position="72"/>
        <end position="99"/>
    </location>
</feature>
<evidence type="ECO:0000256" key="1">
    <source>
        <dbReference type="SAM" id="Coils"/>
    </source>
</evidence>
<reference evidence="2 3" key="1">
    <citation type="journal article" date="2013" name="BMC Genomics">
        <title>Reconstruction of the lipid metabolism for the microalga Monoraphidium neglectum from its genome sequence reveals characteristics suitable for biofuel production.</title>
        <authorList>
            <person name="Bogen C."/>
            <person name="Al-Dilaimi A."/>
            <person name="Albersmeier A."/>
            <person name="Wichmann J."/>
            <person name="Grundmann M."/>
            <person name="Rupp O."/>
            <person name="Lauersen K.J."/>
            <person name="Blifernez-Klassen O."/>
            <person name="Kalinowski J."/>
            <person name="Goesmann A."/>
            <person name="Mussgnug J.H."/>
            <person name="Kruse O."/>
        </authorList>
    </citation>
    <scope>NUCLEOTIDE SEQUENCE [LARGE SCALE GENOMIC DNA]</scope>
    <source>
        <strain evidence="2 3">SAG 48.87</strain>
    </source>
</reference>
<dbReference type="Proteomes" id="UP000054498">
    <property type="component" value="Unassembled WGS sequence"/>
</dbReference>
<dbReference type="RefSeq" id="XP_013904454.1">
    <property type="nucleotide sequence ID" value="XM_014049000.1"/>
</dbReference>
<protein>
    <submittedName>
        <fullName evidence="2">Uncharacterized protein</fullName>
    </submittedName>
</protein>
<sequence>MSQLTINDVLSYACAGIPNSERLIDTILAKGAAALRAVRKRIAYARGAIRELPEEILFRREKAAEGGDAEEAQDATNEADALQQKLDELRRVHDAVSSAGCLAEGVFSYSEARFGLEPADKVLPMVASLIDLVDVTQEYA</sequence>
<evidence type="ECO:0000313" key="3">
    <source>
        <dbReference type="Proteomes" id="UP000054498"/>
    </source>
</evidence>
<accession>A0A0D2MSA3</accession>
<organism evidence="2 3">
    <name type="scientific">Monoraphidium neglectum</name>
    <dbReference type="NCBI Taxonomy" id="145388"/>
    <lineage>
        <taxon>Eukaryota</taxon>
        <taxon>Viridiplantae</taxon>
        <taxon>Chlorophyta</taxon>
        <taxon>core chlorophytes</taxon>
        <taxon>Chlorophyceae</taxon>
        <taxon>CS clade</taxon>
        <taxon>Sphaeropleales</taxon>
        <taxon>Selenastraceae</taxon>
        <taxon>Monoraphidium</taxon>
    </lineage>
</organism>
<proteinExistence type="predicted"/>
<dbReference type="EMBL" id="KK100506">
    <property type="protein sequence ID" value="KIZ05435.1"/>
    <property type="molecule type" value="Genomic_DNA"/>
</dbReference>
<dbReference type="GeneID" id="25735396"/>
<keyword evidence="1" id="KW-0175">Coiled coil</keyword>
<dbReference type="AlphaFoldDB" id="A0A0D2MSA3"/>
<keyword evidence="3" id="KW-1185">Reference proteome</keyword>
<evidence type="ECO:0000313" key="2">
    <source>
        <dbReference type="EMBL" id="KIZ05435.1"/>
    </source>
</evidence>
<feature type="non-terminal residue" evidence="2">
    <location>
        <position position="140"/>
    </location>
</feature>
<dbReference type="KEGG" id="mng:MNEG_2518"/>
<gene>
    <name evidence="2" type="ORF">MNEG_2518</name>
</gene>
<name>A0A0D2MSA3_9CHLO</name>